<dbReference type="InterPro" id="IPR000504">
    <property type="entry name" value="RRM_dom"/>
</dbReference>
<evidence type="ECO:0000313" key="10">
    <source>
        <dbReference type="Proteomes" id="UP001634394"/>
    </source>
</evidence>
<keyword evidence="4 6" id="KW-0694">RNA-binding</keyword>
<feature type="domain" description="RRM" evidence="8">
    <location>
        <begin position="798"/>
        <end position="878"/>
    </location>
</feature>
<dbReference type="Gene3D" id="3.30.70.330">
    <property type="match status" value="6"/>
</dbReference>
<dbReference type="SMART" id="SM00360">
    <property type="entry name" value="RRM"/>
    <property type="match status" value="6"/>
</dbReference>
<feature type="domain" description="RRM" evidence="8">
    <location>
        <begin position="693"/>
        <end position="776"/>
    </location>
</feature>
<feature type="region of interest" description="Disordered" evidence="7">
    <location>
        <begin position="654"/>
        <end position="692"/>
    </location>
</feature>
<dbReference type="CDD" id="cd12569">
    <property type="entry name" value="RRM4_RBM19"/>
    <property type="match status" value="1"/>
</dbReference>
<feature type="domain" description="RRM" evidence="8">
    <location>
        <begin position="281"/>
        <end position="356"/>
    </location>
</feature>
<dbReference type="GO" id="GO:0005634">
    <property type="term" value="C:nucleus"/>
    <property type="evidence" value="ECO:0007669"/>
    <property type="project" value="UniProtKB-SubCell"/>
</dbReference>
<dbReference type="PROSITE" id="PS50102">
    <property type="entry name" value="RRM"/>
    <property type="match status" value="6"/>
</dbReference>
<feature type="region of interest" description="Disordered" evidence="7">
    <location>
        <begin position="236"/>
        <end position="280"/>
    </location>
</feature>
<evidence type="ECO:0000313" key="9">
    <source>
        <dbReference type="EMBL" id="KAL3856933.1"/>
    </source>
</evidence>
<dbReference type="GO" id="GO:0003723">
    <property type="term" value="F:RNA binding"/>
    <property type="evidence" value="ECO:0007669"/>
    <property type="project" value="UniProtKB-UniRule"/>
</dbReference>
<dbReference type="SUPFAM" id="SSF54928">
    <property type="entry name" value="RNA-binding domain, RBD"/>
    <property type="match status" value="5"/>
</dbReference>
<feature type="region of interest" description="Disordered" evidence="7">
    <location>
        <begin position="468"/>
        <end position="488"/>
    </location>
</feature>
<feature type="domain" description="RRM" evidence="8">
    <location>
        <begin position="390"/>
        <end position="468"/>
    </location>
</feature>
<reference evidence="9 10" key="1">
    <citation type="submission" date="2024-11" db="EMBL/GenBank/DDBJ databases">
        <title>Chromosome-level genome assembly of the freshwater bivalve Anodonta woodiana.</title>
        <authorList>
            <person name="Chen X."/>
        </authorList>
    </citation>
    <scope>NUCLEOTIDE SEQUENCE [LARGE SCALE GENOMIC DNA]</scope>
    <source>
        <strain evidence="9">MN2024</strain>
        <tissue evidence="9">Gills</tissue>
    </source>
</reference>
<dbReference type="CDD" id="cd12571">
    <property type="entry name" value="RRM6_RBM19"/>
    <property type="match status" value="1"/>
</dbReference>
<dbReference type="Pfam" id="PF00076">
    <property type="entry name" value="RRM_1"/>
    <property type="match status" value="6"/>
</dbReference>
<dbReference type="CDD" id="cd12567">
    <property type="entry name" value="RRM3_RBM19"/>
    <property type="match status" value="1"/>
</dbReference>
<gene>
    <name evidence="9" type="ORF">ACJMK2_011639</name>
</gene>
<dbReference type="FunFam" id="3.30.70.330:FF:000277">
    <property type="entry name" value="RNA binding motif protein 19"/>
    <property type="match status" value="1"/>
</dbReference>
<dbReference type="EMBL" id="JBJQND010000013">
    <property type="protein sequence ID" value="KAL3856933.1"/>
    <property type="molecule type" value="Genomic_DNA"/>
</dbReference>
<feature type="region of interest" description="Disordered" evidence="7">
    <location>
        <begin position="774"/>
        <end position="797"/>
    </location>
</feature>
<keyword evidence="10" id="KW-1185">Reference proteome</keyword>
<evidence type="ECO:0000256" key="6">
    <source>
        <dbReference type="PROSITE-ProRule" id="PRU00176"/>
    </source>
</evidence>
<proteinExistence type="inferred from homology"/>
<evidence type="ECO:0000256" key="3">
    <source>
        <dbReference type="ARBA" id="ARBA00022737"/>
    </source>
</evidence>
<feature type="compositionally biased region" description="Basic and acidic residues" evidence="7">
    <location>
        <begin position="664"/>
        <end position="679"/>
    </location>
</feature>
<sequence length="917" mass="103187">MSRIIVKNLPNGIKEERLRNLFGSIGQITDCSLKLTKSGKFRKFAFIGFKTIEAAQSAVKQLNKTFIDTSRIEVDIACDFGDETKPKAWSKYSKESSASKEGKGKQADKDEVKAKKNKAREEVMDELLGELKDDPGFQEFLEAHANVGIKPVWSNDISLPKKSISVAKANSVGEDKKELNEEKSSDDASDDSEEERDKSLSTKGEKNILKEDLNKVANKKNLSDLEYLKSKMGETALLSDSDVEADSDAGSTVLEEQEVSQKATQQSPNKESEMKVQPKKHALKLKGLPVIAGEKAVKEFFKPLKPSSIRIPRNVKKKPIGIAYVEFSNEKDLEQAMRRNKNFIGGKRIYLKKSEIEESSTDATVEDSLKPWEKKLQESSIEDEDIAESGRLFVRNLAYCCTEEELSKLFEKYGPLTEVHLPIDSFTKKLKGFAFITYMIPEHAVKAYAELDGTVFQGRMMHILSGKAKKEDELETTERSSYKKKKEAKQKTLASSSHNWNSLFLGANAVADVMAEKYGARKSEILDAEKTKSLGVRLALGETQIVSETRDFLLENGVVLDSFSNPAGPRSKSVILVKNLPSGTKSEEIQELFAKFGTLGKVILPPSGITAIVEYLEASEAKAGFTKLAYTKFKHVPLYLEWAPMDVLGTETHVRQEKEENDEKDISKMKDQKKEKNMEVEESESESDSEPGSMVFVKNLNFDTTEENIKEIFKKCGKLKSVTVARKKDLKNPGQFLSMGYGFVEYRNAENAQRALKELQHTVLDGHSLELKISNRVTKQPKTGDQKKKQTSKKQKSTKILVRNIPFEAKRSEVEDLFKVFGELKTVRLPKKLSGTGSHRGFGFVDFMTKHDAKRAFEALCHSTHLYGRRLVLEWAETADDLEELRKRTAEHYHEDAPRKKLTKAGIIETLEMSQDV</sequence>
<comment type="caution">
    <text evidence="9">The sequence shown here is derived from an EMBL/GenBank/DDBJ whole genome shotgun (WGS) entry which is preliminary data.</text>
</comment>
<dbReference type="FunFam" id="3.30.70.330:FF:000240">
    <property type="entry name" value="RNA binding motif protein 19"/>
    <property type="match status" value="1"/>
</dbReference>
<feature type="compositionally biased region" description="Basic and acidic residues" evidence="7">
    <location>
        <begin position="195"/>
        <end position="214"/>
    </location>
</feature>
<accession>A0ABD3V8Q6</accession>
<feature type="compositionally biased region" description="Basic and acidic residues" evidence="7">
    <location>
        <begin position="468"/>
        <end position="481"/>
    </location>
</feature>
<dbReference type="PANTHER" id="PTHR48039:SF5">
    <property type="entry name" value="RNA-BINDING PROTEIN 28"/>
    <property type="match status" value="1"/>
</dbReference>
<feature type="compositionally biased region" description="Acidic residues" evidence="7">
    <location>
        <begin position="680"/>
        <end position="689"/>
    </location>
</feature>
<feature type="domain" description="RRM" evidence="8">
    <location>
        <begin position="2"/>
        <end position="79"/>
    </location>
</feature>
<dbReference type="InterPro" id="IPR035979">
    <property type="entry name" value="RBD_domain_sf"/>
</dbReference>
<dbReference type="InterPro" id="IPR051945">
    <property type="entry name" value="RRM_MRD1_RNA_proc_ribogen"/>
</dbReference>
<name>A0ABD3V8Q6_SINWO</name>
<feature type="region of interest" description="Disordered" evidence="7">
    <location>
        <begin position="168"/>
        <end position="215"/>
    </location>
</feature>
<evidence type="ECO:0000256" key="1">
    <source>
        <dbReference type="ARBA" id="ARBA00004123"/>
    </source>
</evidence>
<keyword evidence="3" id="KW-0677">Repeat</keyword>
<dbReference type="InterPro" id="IPR034421">
    <property type="entry name" value="RBM19_RRM6"/>
</dbReference>
<dbReference type="InterPro" id="IPR012677">
    <property type="entry name" value="Nucleotide-bd_a/b_plait_sf"/>
</dbReference>
<comment type="subcellular location">
    <subcellularLocation>
        <location evidence="1">Nucleus</location>
    </subcellularLocation>
</comment>
<dbReference type="FunFam" id="3.30.70.330:FF:000813">
    <property type="entry name" value="RNA binding motif protein 19"/>
    <property type="match status" value="1"/>
</dbReference>
<comment type="similarity">
    <text evidence="2">Belongs to the RRM MRD1 family.</text>
</comment>
<feature type="domain" description="RRM" evidence="8">
    <location>
        <begin position="573"/>
        <end position="645"/>
    </location>
</feature>
<evidence type="ECO:0000256" key="2">
    <source>
        <dbReference type="ARBA" id="ARBA00008033"/>
    </source>
</evidence>
<dbReference type="AlphaFoldDB" id="A0ABD3V8Q6"/>
<keyword evidence="5" id="KW-0539">Nucleus</keyword>
<organism evidence="9 10">
    <name type="scientific">Sinanodonta woodiana</name>
    <name type="common">Chinese pond mussel</name>
    <name type="synonym">Anodonta woodiana</name>
    <dbReference type="NCBI Taxonomy" id="1069815"/>
    <lineage>
        <taxon>Eukaryota</taxon>
        <taxon>Metazoa</taxon>
        <taxon>Spiralia</taxon>
        <taxon>Lophotrochozoa</taxon>
        <taxon>Mollusca</taxon>
        <taxon>Bivalvia</taxon>
        <taxon>Autobranchia</taxon>
        <taxon>Heteroconchia</taxon>
        <taxon>Palaeoheterodonta</taxon>
        <taxon>Unionida</taxon>
        <taxon>Unionoidea</taxon>
        <taxon>Unionidae</taxon>
        <taxon>Unioninae</taxon>
        <taxon>Sinanodonta</taxon>
    </lineage>
</organism>
<evidence type="ECO:0000256" key="4">
    <source>
        <dbReference type="ARBA" id="ARBA00022884"/>
    </source>
</evidence>
<dbReference type="InterPro" id="IPR034419">
    <property type="entry name" value="RBM19_RRM3"/>
</dbReference>
<dbReference type="FunFam" id="3.30.70.330:FF:000738">
    <property type="entry name" value="RNA-binding motif protein 19"/>
    <property type="match status" value="1"/>
</dbReference>
<protein>
    <recommendedName>
        <fullName evidence="8">RRM domain-containing protein</fullName>
    </recommendedName>
</protein>
<dbReference type="FunFam" id="3.30.70.330:FF:000608">
    <property type="entry name" value="RNA binding motif protein 19"/>
    <property type="match status" value="1"/>
</dbReference>
<evidence type="ECO:0000259" key="8">
    <source>
        <dbReference type="PROSITE" id="PS50102"/>
    </source>
</evidence>
<feature type="compositionally biased region" description="Basic and acidic residues" evidence="7">
    <location>
        <begin position="173"/>
        <end position="186"/>
    </location>
</feature>
<dbReference type="CDD" id="cd12318">
    <property type="entry name" value="RRM5_RBM19_like"/>
    <property type="match status" value="1"/>
</dbReference>
<dbReference type="InterPro" id="IPR034423">
    <property type="entry name" value="RBM19_RRM5"/>
</dbReference>
<dbReference type="PANTHER" id="PTHR48039">
    <property type="entry name" value="RNA-BINDING MOTIF PROTEIN 14B"/>
    <property type="match status" value="1"/>
</dbReference>
<feature type="region of interest" description="Disordered" evidence="7">
    <location>
        <begin position="90"/>
        <end position="118"/>
    </location>
</feature>
<evidence type="ECO:0000256" key="5">
    <source>
        <dbReference type="ARBA" id="ARBA00023242"/>
    </source>
</evidence>
<evidence type="ECO:0000256" key="7">
    <source>
        <dbReference type="SAM" id="MobiDB-lite"/>
    </source>
</evidence>
<dbReference type="Proteomes" id="UP001634394">
    <property type="component" value="Unassembled WGS sequence"/>
</dbReference>
<feature type="compositionally biased region" description="Polar residues" evidence="7">
    <location>
        <begin position="260"/>
        <end position="269"/>
    </location>
</feature>
<dbReference type="InterPro" id="IPR034420">
    <property type="entry name" value="RBM19_RRM4"/>
</dbReference>